<proteinExistence type="predicted"/>
<comment type="caution">
    <text evidence="10">The sequence shown here is derived from an EMBL/GenBank/DDBJ whole genome shotgun (WGS) entry which is preliminary data.</text>
</comment>
<feature type="transmembrane region" description="Helical" evidence="9">
    <location>
        <begin position="182"/>
        <end position="204"/>
    </location>
</feature>
<keyword evidence="3" id="KW-1003">Cell membrane</keyword>
<feature type="region of interest" description="Disordered" evidence="8">
    <location>
        <begin position="119"/>
        <end position="179"/>
    </location>
</feature>
<dbReference type="Pfam" id="PF25539">
    <property type="entry name" value="Bestrophin_2"/>
    <property type="match status" value="1"/>
</dbReference>
<keyword evidence="7 9" id="KW-0472">Membrane</keyword>
<evidence type="ECO:0000313" key="11">
    <source>
        <dbReference type="Proteomes" id="UP000663827"/>
    </source>
</evidence>
<accession>A0A8H3DZD0</accession>
<dbReference type="PANTHER" id="PTHR33281:SF19">
    <property type="entry name" value="VOLTAGE-DEPENDENT ANION CHANNEL-FORMING PROTEIN YNEE"/>
    <property type="match status" value="1"/>
</dbReference>
<evidence type="ECO:0000256" key="5">
    <source>
        <dbReference type="ARBA" id="ARBA00022989"/>
    </source>
</evidence>
<dbReference type="EMBL" id="CAJNJQ010000527">
    <property type="protein sequence ID" value="CAE7084179.1"/>
    <property type="molecule type" value="Genomic_DNA"/>
</dbReference>
<keyword evidence="5 9" id="KW-1133">Transmembrane helix</keyword>
<feature type="compositionally biased region" description="Pro residues" evidence="8">
    <location>
        <begin position="169"/>
        <end position="179"/>
    </location>
</feature>
<organism evidence="10 11">
    <name type="scientific">Rhizoctonia solani</name>
    <dbReference type="NCBI Taxonomy" id="456999"/>
    <lineage>
        <taxon>Eukaryota</taxon>
        <taxon>Fungi</taxon>
        <taxon>Dikarya</taxon>
        <taxon>Basidiomycota</taxon>
        <taxon>Agaricomycotina</taxon>
        <taxon>Agaricomycetes</taxon>
        <taxon>Cantharellales</taxon>
        <taxon>Ceratobasidiaceae</taxon>
        <taxon>Rhizoctonia</taxon>
    </lineage>
</organism>
<dbReference type="GO" id="GO:0005886">
    <property type="term" value="C:plasma membrane"/>
    <property type="evidence" value="ECO:0007669"/>
    <property type="project" value="UniProtKB-SubCell"/>
</dbReference>
<evidence type="ECO:0000256" key="9">
    <source>
        <dbReference type="SAM" id="Phobius"/>
    </source>
</evidence>
<protein>
    <submittedName>
        <fullName evidence="10">Uncharacterized protein</fullName>
    </submittedName>
</protein>
<evidence type="ECO:0000256" key="2">
    <source>
        <dbReference type="ARBA" id="ARBA00022448"/>
    </source>
</evidence>
<evidence type="ECO:0000256" key="4">
    <source>
        <dbReference type="ARBA" id="ARBA00022692"/>
    </source>
</evidence>
<evidence type="ECO:0000256" key="8">
    <source>
        <dbReference type="SAM" id="MobiDB-lite"/>
    </source>
</evidence>
<dbReference type="Proteomes" id="UP000663827">
    <property type="component" value="Unassembled WGS sequence"/>
</dbReference>
<comment type="subcellular location">
    <subcellularLocation>
        <location evidence="1">Cell membrane</location>
        <topology evidence="1">Multi-pass membrane protein</topology>
    </subcellularLocation>
</comment>
<dbReference type="GO" id="GO:0005254">
    <property type="term" value="F:chloride channel activity"/>
    <property type="evidence" value="ECO:0007669"/>
    <property type="project" value="InterPro"/>
</dbReference>
<feature type="compositionally biased region" description="Low complexity" evidence="8">
    <location>
        <begin position="119"/>
        <end position="130"/>
    </location>
</feature>
<evidence type="ECO:0000256" key="6">
    <source>
        <dbReference type="ARBA" id="ARBA00023065"/>
    </source>
</evidence>
<keyword evidence="2" id="KW-0813">Transport</keyword>
<dbReference type="InterPro" id="IPR044669">
    <property type="entry name" value="YneE/VCCN1/2-like"/>
</dbReference>
<evidence type="ECO:0000256" key="1">
    <source>
        <dbReference type="ARBA" id="ARBA00004651"/>
    </source>
</evidence>
<feature type="compositionally biased region" description="Polar residues" evidence="8">
    <location>
        <begin position="133"/>
        <end position="145"/>
    </location>
</feature>
<name>A0A8H3DZD0_9AGAM</name>
<dbReference type="AlphaFoldDB" id="A0A8H3DZD0"/>
<evidence type="ECO:0000256" key="3">
    <source>
        <dbReference type="ARBA" id="ARBA00022475"/>
    </source>
</evidence>
<keyword evidence="6" id="KW-0406">Ion transport</keyword>
<reference evidence="10" key="1">
    <citation type="submission" date="2021-01" db="EMBL/GenBank/DDBJ databases">
        <authorList>
            <person name="Kaushik A."/>
        </authorList>
    </citation>
    <scope>NUCLEOTIDE SEQUENCE</scope>
    <source>
        <strain evidence="10">AG5</strain>
    </source>
</reference>
<gene>
    <name evidence="10" type="ORF">RDB_LOCUS26141</name>
</gene>
<evidence type="ECO:0000313" key="10">
    <source>
        <dbReference type="EMBL" id="CAE7084179.1"/>
    </source>
</evidence>
<evidence type="ECO:0000256" key="7">
    <source>
        <dbReference type="ARBA" id="ARBA00023136"/>
    </source>
</evidence>
<keyword evidence="4 9" id="KW-0812">Transmembrane</keyword>
<dbReference type="PANTHER" id="PTHR33281">
    <property type="entry name" value="UPF0187 PROTEIN YNEE"/>
    <property type="match status" value="1"/>
</dbReference>
<sequence length="318" mass="34411">MTDTGRAEHFGAQGSDVVKNARTIGRLIWLHVPNSISKLPNDLSAKERAKESQRVLSEKRVGLTFGSRVSSHGIVYRFNSLSDQRFAIALKHHLRGETGVYYEDLYHLVKTVPHALNSSSTASTSTAFHSTDGEQTSYGTFQNIDQPGHNRDAPTPPSPTSTEPLLPANRPPPNFPAPSPSLTPFTSILIPFTALLGLFSWIAVKTTANPHDDIEQGANGDGGTNHGVGAPILNVQRKFTVGRKYYPLVAGESGPNLPLAILRRLSEWIAQLENRGSTGGATIGGMLGCIAAFEDQLTGLEKILTTPLPFVYSVHIRQ</sequence>
<dbReference type="OrthoDB" id="515692at2759"/>